<reference evidence="1" key="1">
    <citation type="submission" date="2024-09" db="EMBL/GenBank/DDBJ databases">
        <title>Black Yeasts Isolated from many extreme environments.</title>
        <authorList>
            <person name="Coleine C."/>
            <person name="Stajich J.E."/>
            <person name="Selbmann L."/>
        </authorList>
    </citation>
    <scope>NUCLEOTIDE SEQUENCE</scope>
    <source>
        <strain evidence="1">CCFEE 5737</strain>
    </source>
</reference>
<gene>
    <name evidence="1" type="ORF">LTS18_005750</name>
</gene>
<protein>
    <submittedName>
        <fullName evidence="1">Uncharacterized protein</fullName>
    </submittedName>
</protein>
<evidence type="ECO:0000313" key="2">
    <source>
        <dbReference type="Proteomes" id="UP001186974"/>
    </source>
</evidence>
<dbReference type="Proteomes" id="UP001186974">
    <property type="component" value="Unassembled WGS sequence"/>
</dbReference>
<dbReference type="EMBL" id="JAWDJW010001378">
    <property type="protein sequence ID" value="KAK3079097.1"/>
    <property type="molecule type" value="Genomic_DNA"/>
</dbReference>
<proteinExistence type="predicted"/>
<name>A0ACC3DQT8_9PEZI</name>
<evidence type="ECO:0000313" key="1">
    <source>
        <dbReference type="EMBL" id="KAK3079097.1"/>
    </source>
</evidence>
<keyword evidence="2" id="KW-1185">Reference proteome</keyword>
<accession>A0ACC3DQT8</accession>
<sequence>MADDPLEVGFSLISQGFSLISQGFDKLQQEVDGNTTRLNAFEKGSNPCNKDLSKMQSVQAERLRSLEFQVKTLEKIYQDKQAPLDLRLTAIEESLGKRPSSDLPSPTFDGRMPPPSKIPAKKITANPVHEVGIERAPPSVHAQKLSSSELKDVTETDKMTPSLSENAGKSDPKNGTRAVRTARESQTLPSSASACLEPEKDSTPVRIANHALRQMTDTSSPGTLRGDSVVAAVPQNSKTSMDVPTLACATGPSMSSEMLIDGTSMDIDEQDVFRKDVASVTSAGQKLAEVSAGQRTHYLYEWKSHCKEHRGDPIELDDFIRREVAKLGSTDTKRRASRAVPQSQGRTRSADEHDNTFTTTGAVQSSSDVVDVNGYDPKPHNKKRVRRQNKEDDSQVDSIQNNNSFSPPSKKTKRTTTRAQFSSETNGDAGIPGPRRSGRQAKKPTWMKTGEFVDMSNPNLPFGSGSKDAGIQWRRLGLGSHRRVATKTAKRVSFSELVDDALTSPISTKTASNELLKQFKSRKQ</sequence>
<organism evidence="1 2">
    <name type="scientific">Coniosporium uncinatum</name>
    <dbReference type="NCBI Taxonomy" id="93489"/>
    <lineage>
        <taxon>Eukaryota</taxon>
        <taxon>Fungi</taxon>
        <taxon>Dikarya</taxon>
        <taxon>Ascomycota</taxon>
        <taxon>Pezizomycotina</taxon>
        <taxon>Dothideomycetes</taxon>
        <taxon>Dothideomycetes incertae sedis</taxon>
        <taxon>Coniosporium</taxon>
    </lineage>
</organism>
<comment type="caution">
    <text evidence="1">The sequence shown here is derived from an EMBL/GenBank/DDBJ whole genome shotgun (WGS) entry which is preliminary data.</text>
</comment>